<evidence type="ECO:0000313" key="5">
    <source>
        <dbReference type="Proteomes" id="UP000241365"/>
    </source>
</evidence>
<protein>
    <recommendedName>
        <fullName evidence="3">Bro-N domain-containing protein</fullName>
    </recommendedName>
</protein>
<keyword evidence="1" id="KW-0175">Coiled coil</keyword>
<feature type="coiled-coil region" evidence="1">
    <location>
        <begin position="356"/>
        <end position="411"/>
    </location>
</feature>
<feature type="domain" description="Bro-N" evidence="3">
    <location>
        <begin position="1"/>
        <end position="178"/>
    </location>
</feature>
<dbReference type="KEGG" id="vg:80512702"/>
<accession>A0A167R5R1</accession>
<sequence>MDNIFNYIFDNKSICVIEDDNGIKWYKILDVIKILNLKQKYKTIFDFVSNDYICKYNTIKHNNNATNILIDKSNDSISSYKSNNCVISNESNDSISSYKSNNSMTSSESNNSSTSNESNNSSTSNESNSSISNQLNNKTLFINNCGLIQLISKSNEYTAKKMWFELCNNIIPIIHQRGIYIQNNNELINRYLNNHNYSDNLINEYKKIFAVYVAYVGEYDGIHLLIYGKTDELTKYKLLRCREKYIQFDVIKIWEILSNDIVINNIEDQLDKTYYLYNLINLVSKDPVFNNTYPNLIKIISITDNLFLSTHVNKLLVINQKYDIEFFIKTIDEIVNKVKILGNDSCVNIDINKKIVDQYTKKLELSKQNHDDIQHKYHELYKLHKLNNKYIRRLELEFKNAEAIIHKLKNN</sequence>
<evidence type="ECO:0000256" key="2">
    <source>
        <dbReference type="SAM" id="MobiDB-lite"/>
    </source>
</evidence>
<feature type="region of interest" description="Disordered" evidence="2">
    <location>
        <begin position="97"/>
        <end position="131"/>
    </location>
</feature>
<dbReference type="Proteomes" id="UP000241365">
    <property type="component" value="Segment"/>
</dbReference>
<organism evidence="4 5">
    <name type="scientific">Powai lake megavirus</name>
    <dbReference type="NCBI Taxonomy" id="1842663"/>
    <lineage>
        <taxon>Viruses</taxon>
        <taxon>Varidnaviria</taxon>
        <taxon>Bamfordvirae</taxon>
        <taxon>Nucleocytoviricota</taxon>
        <taxon>Megaviricetes</taxon>
        <taxon>Imitervirales</taxon>
        <taxon>Mimiviridae</taxon>
        <taxon>Megamimivirinae</taxon>
        <taxon>Megavirus</taxon>
        <taxon>Megavirus powaiense</taxon>
    </lineage>
</organism>
<proteinExistence type="predicted"/>
<evidence type="ECO:0000259" key="3">
    <source>
        <dbReference type="PROSITE" id="PS51750"/>
    </source>
</evidence>
<evidence type="ECO:0000313" key="4">
    <source>
        <dbReference type="EMBL" id="ANB50340.1"/>
    </source>
</evidence>
<keyword evidence="5" id="KW-1185">Reference proteome</keyword>
<dbReference type="RefSeq" id="YP_010776091.1">
    <property type="nucleotide sequence ID" value="NC_075034.1"/>
</dbReference>
<dbReference type="PROSITE" id="PS51750">
    <property type="entry name" value="BRO_N"/>
    <property type="match status" value="1"/>
</dbReference>
<dbReference type="EMBL" id="KU877344">
    <property type="protein sequence ID" value="ANB50340.1"/>
    <property type="molecule type" value="Genomic_DNA"/>
</dbReference>
<reference evidence="4 5" key="1">
    <citation type="journal article" date="2016" name="Genome Announc.">
        <title>Complete Genome Sequence of a New Megavirus Family Member Isolated from an Inland Water Lake for the First Time in India.</title>
        <authorList>
            <person name="Chatterjee A."/>
            <person name="Ali F."/>
            <person name="Bange D."/>
            <person name="Kondabagil K."/>
        </authorList>
    </citation>
    <scope>NUCLEOTIDE SEQUENCE [LARGE SCALE GENOMIC DNA]</scope>
    <source>
        <strain evidence="4">1</strain>
    </source>
</reference>
<name>A0A167R5R1_9VIRU</name>
<dbReference type="InterPro" id="IPR003497">
    <property type="entry name" value="BRO_N_domain"/>
</dbReference>
<evidence type="ECO:0000256" key="1">
    <source>
        <dbReference type="SAM" id="Coils"/>
    </source>
</evidence>
<dbReference type="GeneID" id="80512702"/>